<dbReference type="EMBL" id="CM023471">
    <property type="protein sequence ID" value="KAH7965654.1"/>
    <property type="molecule type" value="Genomic_DNA"/>
</dbReference>
<name>A0ACB8DBM3_DERSI</name>
<comment type="caution">
    <text evidence="1">The sequence shown here is derived from an EMBL/GenBank/DDBJ whole genome shotgun (WGS) entry which is preliminary data.</text>
</comment>
<accession>A0ACB8DBM3</accession>
<proteinExistence type="predicted"/>
<keyword evidence="2" id="KW-1185">Reference proteome</keyword>
<organism evidence="1 2">
    <name type="scientific">Dermacentor silvarum</name>
    <name type="common">Tick</name>
    <dbReference type="NCBI Taxonomy" id="543639"/>
    <lineage>
        <taxon>Eukaryota</taxon>
        <taxon>Metazoa</taxon>
        <taxon>Ecdysozoa</taxon>
        <taxon>Arthropoda</taxon>
        <taxon>Chelicerata</taxon>
        <taxon>Arachnida</taxon>
        <taxon>Acari</taxon>
        <taxon>Parasitiformes</taxon>
        <taxon>Ixodida</taxon>
        <taxon>Ixodoidea</taxon>
        <taxon>Ixodidae</taxon>
        <taxon>Rhipicephalinae</taxon>
        <taxon>Dermacentor</taxon>
    </lineage>
</organism>
<gene>
    <name evidence="1" type="ORF">HPB49_009334</name>
</gene>
<sequence length="340" mass="36615">MRRAETLESAQNIIFVDSTSSCDVDGNIATILLTATKAGAVPVAVLIHRGQSREAYRLAFELLKQKYPKCFGNNEAPGAFISDNARAEKDALRDVWPSARQLLCQFHVLQAEWRWLKSAHNIGKEERRQLMAAFQKILYAKDEHELETAIAELQSIPHALCSESEHVSFAPICTAGSQGAFCKHQAAVQQAFGGAFPNSPELTAADRIELGQLALGERCPAVGFFMPLTAHDAAVAPSSSEHEAGSSTSYDEGGCEERTSFTEPESDVITKRSGSASKNAQCSHQHSPLLKDFGVDKAVAHTKIHVRHEGGVVAPSAAGGVELSWLCGLRAQAQSVSPVP</sequence>
<evidence type="ECO:0000313" key="1">
    <source>
        <dbReference type="EMBL" id="KAH7965654.1"/>
    </source>
</evidence>
<protein>
    <submittedName>
        <fullName evidence="1">Uncharacterized protein</fullName>
    </submittedName>
</protein>
<reference evidence="1" key="1">
    <citation type="submission" date="2020-05" db="EMBL/GenBank/DDBJ databases">
        <title>Large-scale comparative analyses of tick genomes elucidate their genetic diversity and vector capacities.</title>
        <authorList>
            <person name="Jia N."/>
            <person name="Wang J."/>
            <person name="Shi W."/>
            <person name="Du L."/>
            <person name="Sun Y."/>
            <person name="Zhan W."/>
            <person name="Jiang J."/>
            <person name="Wang Q."/>
            <person name="Zhang B."/>
            <person name="Ji P."/>
            <person name="Sakyi L.B."/>
            <person name="Cui X."/>
            <person name="Yuan T."/>
            <person name="Jiang B."/>
            <person name="Yang W."/>
            <person name="Lam T.T.-Y."/>
            <person name="Chang Q."/>
            <person name="Ding S."/>
            <person name="Wang X."/>
            <person name="Zhu J."/>
            <person name="Ruan X."/>
            <person name="Zhao L."/>
            <person name="Wei J."/>
            <person name="Que T."/>
            <person name="Du C."/>
            <person name="Cheng J."/>
            <person name="Dai P."/>
            <person name="Han X."/>
            <person name="Huang E."/>
            <person name="Gao Y."/>
            <person name="Liu J."/>
            <person name="Shao H."/>
            <person name="Ye R."/>
            <person name="Li L."/>
            <person name="Wei W."/>
            <person name="Wang X."/>
            <person name="Wang C."/>
            <person name="Yang T."/>
            <person name="Huo Q."/>
            <person name="Li W."/>
            <person name="Guo W."/>
            <person name="Chen H."/>
            <person name="Zhou L."/>
            <person name="Ni X."/>
            <person name="Tian J."/>
            <person name="Zhou Y."/>
            <person name="Sheng Y."/>
            <person name="Liu T."/>
            <person name="Pan Y."/>
            <person name="Xia L."/>
            <person name="Li J."/>
            <person name="Zhao F."/>
            <person name="Cao W."/>
        </authorList>
    </citation>
    <scope>NUCLEOTIDE SEQUENCE</scope>
    <source>
        <strain evidence="1">Dsil-2018</strain>
    </source>
</reference>
<dbReference type="Proteomes" id="UP000821865">
    <property type="component" value="Chromosome 2"/>
</dbReference>
<evidence type="ECO:0000313" key="2">
    <source>
        <dbReference type="Proteomes" id="UP000821865"/>
    </source>
</evidence>